<sequence length="71" mass="8264">MDDNILLGFDLSHMLSNKIKEGSITTDMKGHRTFSLDEEIRYQFDVDIKVVYNVIKEGRKLTQPFCLGEIR</sequence>
<name>A0A0F9J1G5_9ZZZZ</name>
<gene>
    <name evidence="1" type="ORF">LCGC14_1511800</name>
</gene>
<evidence type="ECO:0000313" key="1">
    <source>
        <dbReference type="EMBL" id="KKM63408.1"/>
    </source>
</evidence>
<dbReference type="EMBL" id="LAZR01011104">
    <property type="protein sequence ID" value="KKM63408.1"/>
    <property type="molecule type" value="Genomic_DNA"/>
</dbReference>
<organism evidence="1">
    <name type="scientific">marine sediment metagenome</name>
    <dbReference type="NCBI Taxonomy" id="412755"/>
    <lineage>
        <taxon>unclassified sequences</taxon>
        <taxon>metagenomes</taxon>
        <taxon>ecological metagenomes</taxon>
    </lineage>
</organism>
<feature type="non-terminal residue" evidence="1">
    <location>
        <position position="71"/>
    </location>
</feature>
<comment type="caution">
    <text evidence="1">The sequence shown here is derived from an EMBL/GenBank/DDBJ whole genome shotgun (WGS) entry which is preliminary data.</text>
</comment>
<protein>
    <submittedName>
        <fullName evidence="1">Uncharacterized protein</fullName>
    </submittedName>
</protein>
<proteinExistence type="predicted"/>
<reference evidence="1" key="1">
    <citation type="journal article" date="2015" name="Nature">
        <title>Complex archaea that bridge the gap between prokaryotes and eukaryotes.</title>
        <authorList>
            <person name="Spang A."/>
            <person name="Saw J.H."/>
            <person name="Jorgensen S.L."/>
            <person name="Zaremba-Niedzwiedzka K."/>
            <person name="Martijn J."/>
            <person name="Lind A.E."/>
            <person name="van Eijk R."/>
            <person name="Schleper C."/>
            <person name="Guy L."/>
            <person name="Ettema T.J."/>
        </authorList>
    </citation>
    <scope>NUCLEOTIDE SEQUENCE</scope>
</reference>
<accession>A0A0F9J1G5</accession>
<dbReference type="AlphaFoldDB" id="A0A0F9J1G5"/>